<proteinExistence type="inferred from homology"/>
<comment type="similarity">
    <text evidence="1">Belongs to the RelE toxin family.</text>
</comment>
<evidence type="ECO:0000313" key="3">
    <source>
        <dbReference type="EMBL" id="RCW83641.1"/>
    </source>
</evidence>
<dbReference type="InterPro" id="IPR007712">
    <property type="entry name" value="RelE/ParE_toxin"/>
</dbReference>
<keyword evidence="4" id="KW-1185">Reference proteome</keyword>
<protein>
    <submittedName>
        <fullName evidence="3">mRNA interferase RelE/StbE</fullName>
    </submittedName>
</protein>
<evidence type="ECO:0000256" key="1">
    <source>
        <dbReference type="ARBA" id="ARBA00006226"/>
    </source>
</evidence>
<dbReference type="Proteomes" id="UP000253324">
    <property type="component" value="Unassembled WGS sequence"/>
</dbReference>
<sequence length="89" mass="10631">MAWSIEYDRLARKSIEKLDLQTRIRIYKYLNDRIANLADPRQTGKALQGSELGNLWRYRVGDYRVLCDLQDHRLVVLVVEIGHRREIYN</sequence>
<evidence type="ECO:0000256" key="2">
    <source>
        <dbReference type="ARBA" id="ARBA00022649"/>
    </source>
</evidence>
<name>A0A368YTV5_9HYPH</name>
<dbReference type="Pfam" id="PF05016">
    <property type="entry name" value="ParE_toxin"/>
    <property type="match status" value="1"/>
</dbReference>
<keyword evidence="2" id="KW-1277">Toxin-antitoxin system</keyword>
<dbReference type="EMBL" id="QPJM01000005">
    <property type="protein sequence ID" value="RCW83641.1"/>
    <property type="molecule type" value="Genomic_DNA"/>
</dbReference>
<organism evidence="3 4">
    <name type="scientific">Phyllobacterium bourgognense</name>
    <dbReference type="NCBI Taxonomy" id="314236"/>
    <lineage>
        <taxon>Bacteria</taxon>
        <taxon>Pseudomonadati</taxon>
        <taxon>Pseudomonadota</taxon>
        <taxon>Alphaproteobacteria</taxon>
        <taxon>Hyphomicrobiales</taxon>
        <taxon>Phyllobacteriaceae</taxon>
        <taxon>Phyllobacterium</taxon>
    </lineage>
</organism>
<dbReference type="OrthoDB" id="5570653at2"/>
<dbReference type="PANTHER" id="PTHR35601:SF1">
    <property type="entry name" value="TOXIN RELE"/>
    <property type="match status" value="1"/>
</dbReference>
<gene>
    <name evidence="3" type="ORF">C7476_105135</name>
</gene>
<dbReference type="RefSeq" id="WP_114430031.1">
    <property type="nucleotide sequence ID" value="NZ_QPJM01000005.1"/>
</dbReference>
<evidence type="ECO:0000313" key="4">
    <source>
        <dbReference type="Proteomes" id="UP000253324"/>
    </source>
</evidence>
<dbReference type="Gene3D" id="3.30.2310.20">
    <property type="entry name" value="RelE-like"/>
    <property type="match status" value="1"/>
</dbReference>
<dbReference type="AlphaFoldDB" id="A0A368YTV5"/>
<reference evidence="3 4" key="1">
    <citation type="submission" date="2018-07" db="EMBL/GenBank/DDBJ databases">
        <title>Genomic Encyclopedia of Type Strains, Phase III (KMG-III): the genomes of soil and plant-associated and newly described type strains.</title>
        <authorList>
            <person name="Whitman W."/>
        </authorList>
    </citation>
    <scope>NUCLEOTIDE SEQUENCE [LARGE SCALE GENOMIC DNA]</scope>
    <source>
        <strain evidence="3 4">31-25a</strain>
    </source>
</reference>
<dbReference type="SUPFAM" id="SSF143011">
    <property type="entry name" value="RelE-like"/>
    <property type="match status" value="1"/>
</dbReference>
<dbReference type="PANTHER" id="PTHR35601">
    <property type="entry name" value="TOXIN RELE"/>
    <property type="match status" value="1"/>
</dbReference>
<comment type="caution">
    <text evidence="3">The sequence shown here is derived from an EMBL/GenBank/DDBJ whole genome shotgun (WGS) entry which is preliminary data.</text>
</comment>
<dbReference type="InterPro" id="IPR035093">
    <property type="entry name" value="RelE/ParE_toxin_dom_sf"/>
</dbReference>
<accession>A0A368YTV5</accession>